<keyword evidence="4" id="KW-1185">Reference proteome</keyword>
<proteinExistence type="predicted"/>
<dbReference type="Pfam" id="PF00874">
    <property type="entry name" value="PRD"/>
    <property type="match status" value="2"/>
</dbReference>
<evidence type="ECO:0000313" key="3">
    <source>
        <dbReference type="EMBL" id="MDQ0362048.1"/>
    </source>
</evidence>
<evidence type="ECO:0000259" key="2">
    <source>
        <dbReference type="PROSITE" id="PS51372"/>
    </source>
</evidence>
<dbReference type="InterPro" id="IPR004341">
    <property type="entry name" value="CAT_RNA-bd_dom"/>
</dbReference>
<evidence type="ECO:0000313" key="4">
    <source>
        <dbReference type="Proteomes" id="UP001230220"/>
    </source>
</evidence>
<dbReference type="Gene3D" id="1.10.1790.10">
    <property type="entry name" value="PRD domain"/>
    <property type="match status" value="2"/>
</dbReference>
<dbReference type="SUPFAM" id="SSF50151">
    <property type="entry name" value="SacY-like RNA-binding domain"/>
    <property type="match status" value="1"/>
</dbReference>
<dbReference type="Pfam" id="PF03123">
    <property type="entry name" value="CAT_RBD"/>
    <property type="match status" value="1"/>
</dbReference>
<evidence type="ECO:0000256" key="1">
    <source>
        <dbReference type="ARBA" id="ARBA00022737"/>
    </source>
</evidence>
<protein>
    <submittedName>
        <fullName evidence="3">Beta-glucoside operon transcriptional antiterminator</fullName>
    </submittedName>
</protein>
<dbReference type="Proteomes" id="UP001230220">
    <property type="component" value="Unassembled WGS sequence"/>
</dbReference>
<comment type="caution">
    <text evidence="3">The sequence shown here is derived from an EMBL/GenBank/DDBJ whole genome shotgun (WGS) entry which is preliminary data.</text>
</comment>
<dbReference type="PROSITE" id="PS51372">
    <property type="entry name" value="PRD_2"/>
    <property type="match status" value="2"/>
</dbReference>
<name>A0ABU0E5Q3_9FIRM</name>
<dbReference type="InterPro" id="IPR011608">
    <property type="entry name" value="PRD"/>
</dbReference>
<accession>A0ABU0E5Q3</accession>
<dbReference type="SUPFAM" id="SSF63520">
    <property type="entry name" value="PTS-regulatory domain, PRD"/>
    <property type="match status" value="2"/>
</dbReference>
<gene>
    <name evidence="3" type="ORF">J2S15_002801</name>
</gene>
<dbReference type="RefSeq" id="WP_307409304.1">
    <property type="nucleotide sequence ID" value="NZ_JAUSUR010000005.1"/>
</dbReference>
<feature type="domain" description="PRD" evidence="2">
    <location>
        <begin position="174"/>
        <end position="283"/>
    </location>
</feature>
<dbReference type="EMBL" id="JAUSUR010000005">
    <property type="protein sequence ID" value="MDQ0362048.1"/>
    <property type="molecule type" value="Genomic_DNA"/>
</dbReference>
<dbReference type="SMART" id="SM01061">
    <property type="entry name" value="CAT_RBD"/>
    <property type="match status" value="1"/>
</dbReference>
<reference evidence="3 4" key="1">
    <citation type="submission" date="2023-07" db="EMBL/GenBank/DDBJ databases">
        <title>Genomic Encyclopedia of Type Strains, Phase IV (KMG-IV): sequencing the most valuable type-strain genomes for metagenomic binning, comparative biology and taxonomic classification.</title>
        <authorList>
            <person name="Goeker M."/>
        </authorList>
    </citation>
    <scope>NUCLEOTIDE SEQUENCE [LARGE SCALE GENOMIC DNA]</scope>
    <source>
        <strain evidence="3 4">DSM 16784</strain>
    </source>
</reference>
<dbReference type="PANTHER" id="PTHR30185:SF15">
    <property type="entry name" value="CRYPTIC BETA-GLUCOSIDE BGL OPERON ANTITERMINATOR"/>
    <property type="match status" value="1"/>
</dbReference>
<feature type="domain" description="PRD" evidence="2">
    <location>
        <begin position="68"/>
        <end position="173"/>
    </location>
</feature>
<sequence>MFKEKLIVKRVINNNIVIAENRKGQEVVAIGKGLGFHKHVHDVIFPNEVQKEYVLLKNSNYIFQTLEQIPFEIIELTQRIIDVAQEELQNTFSVNLVVALADHINFSINQYHAGLTVPVLVNEEIKRFYKEEHTIGKKAVQMINEAFDIQLGNEEAVSIAFHLIVATEKRSNHDSVMIMKGVTEIIDIIEEDLQFTLDEESIAYSRFIIHLKYFMRSILFEQVKITNDSYIEILSPLEEKNEQAVRCVKKISEYVLKNYDYKMLNKDRLYLTIHIIRVLDREE</sequence>
<dbReference type="InterPro" id="IPR036650">
    <property type="entry name" value="CAT_RNA-bd_dom_sf"/>
</dbReference>
<dbReference type="Gene3D" id="2.30.24.10">
    <property type="entry name" value="CAT RNA-binding domain"/>
    <property type="match status" value="1"/>
</dbReference>
<keyword evidence="1" id="KW-0677">Repeat</keyword>
<dbReference type="InterPro" id="IPR036634">
    <property type="entry name" value="PRD_sf"/>
</dbReference>
<dbReference type="PANTHER" id="PTHR30185">
    <property type="entry name" value="CRYPTIC BETA-GLUCOSIDE BGL OPERON ANTITERMINATOR"/>
    <property type="match status" value="1"/>
</dbReference>
<organism evidence="3 4">
    <name type="scientific">Breznakia pachnodae</name>
    <dbReference type="NCBI Taxonomy" id="265178"/>
    <lineage>
        <taxon>Bacteria</taxon>
        <taxon>Bacillati</taxon>
        <taxon>Bacillota</taxon>
        <taxon>Erysipelotrichia</taxon>
        <taxon>Erysipelotrichales</taxon>
        <taxon>Erysipelotrichaceae</taxon>
        <taxon>Breznakia</taxon>
    </lineage>
</organism>
<dbReference type="InterPro" id="IPR050661">
    <property type="entry name" value="BglG_antiterminators"/>
</dbReference>